<evidence type="ECO:0000256" key="4">
    <source>
        <dbReference type="RuleBase" id="RU004262"/>
    </source>
</evidence>
<evidence type="ECO:0000256" key="2">
    <source>
        <dbReference type="ARBA" id="ARBA00010701"/>
    </source>
</evidence>
<dbReference type="GO" id="GO:0016042">
    <property type="term" value="P:lipid catabolic process"/>
    <property type="evidence" value="ECO:0007669"/>
    <property type="project" value="TreeGrafter"/>
</dbReference>
<proteinExistence type="inferred from homology"/>
<feature type="domain" description="Lipase" evidence="5">
    <location>
        <begin position="1"/>
        <end position="116"/>
    </location>
</feature>
<dbReference type="AlphaFoldDB" id="A0AAV8VVE9"/>
<dbReference type="Proteomes" id="UP001159042">
    <property type="component" value="Unassembled WGS sequence"/>
</dbReference>
<sequence length="161" mass="18165">MGHSLGSHVASSIGKSIFKRTSRKLGRITALDPAGPKFDKFDINTKIFINDADFVDVVHTDIQYYGYTRPAGHVDFYPNSGKHQNGCPQETTTEEEANCSHARSTLYFIESLTRKAKAQEADYVEEVDEVFINVKENAKVIVFGQHVDRDARGSFFLRNQF</sequence>
<evidence type="ECO:0000313" key="7">
    <source>
        <dbReference type="Proteomes" id="UP001159042"/>
    </source>
</evidence>
<dbReference type="GO" id="GO:0016298">
    <property type="term" value="F:lipase activity"/>
    <property type="evidence" value="ECO:0007669"/>
    <property type="project" value="InterPro"/>
</dbReference>
<evidence type="ECO:0000256" key="1">
    <source>
        <dbReference type="ARBA" id="ARBA00004613"/>
    </source>
</evidence>
<dbReference type="PANTHER" id="PTHR11610:SF173">
    <property type="entry name" value="LIPASE DOMAIN-CONTAINING PROTEIN-RELATED"/>
    <property type="match status" value="1"/>
</dbReference>
<dbReference type="GO" id="GO:0017171">
    <property type="term" value="F:serine hydrolase activity"/>
    <property type="evidence" value="ECO:0007669"/>
    <property type="project" value="TreeGrafter"/>
</dbReference>
<comment type="subcellular location">
    <subcellularLocation>
        <location evidence="1">Secreted</location>
    </subcellularLocation>
</comment>
<organism evidence="6 7">
    <name type="scientific">Exocentrus adspersus</name>
    <dbReference type="NCBI Taxonomy" id="1586481"/>
    <lineage>
        <taxon>Eukaryota</taxon>
        <taxon>Metazoa</taxon>
        <taxon>Ecdysozoa</taxon>
        <taxon>Arthropoda</taxon>
        <taxon>Hexapoda</taxon>
        <taxon>Insecta</taxon>
        <taxon>Pterygota</taxon>
        <taxon>Neoptera</taxon>
        <taxon>Endopterygota</taxon>
        <taxon>Coleoptera</taxon>
        <taxon>Polyphaga</taxon>
        <taxon>Cucujiformia</taxon>
        <taxon>Chrysomeloidea</taxon>
        <taxon>Cerambycidae</taxon>
        <taxon>Lamiinae</taxon>
        <taxon>Acanthocinini</taxon>
        <taxon>Exocentrus</taxon>
    </lineage>
</organism>
<accession>A0AAV8VVE9</accession>
<dbReference type="Pfam" id="PF00151">
    <property type="entry name" value="Lipase"/>
    <property type="match status" value="1"/>
</dbReference>
<dbReference type="EMBL" id="JANEYG010000031">
    <property type="protein sequence ID" value="KAJ8917666.1"/>
    <property type="molecule type" value="Genomic_DNA"/>
</dbReference>
<evidence type="ECO:0000256" key="3">
    <source>
        <dbReference type="ARBA" id="ARBA00022525"/>
    </source>
</evidence>
<comment type="caution">
    <text evidence="6">The sequence shown here is derived from an EMBL/GenBank/DDBJ whole genome shotgun (WGS) entry which is preliminary data.</text>
</comment>
<protein>
    <recommendedName>
        <fullName evidence="5">Lipase domain-containing protein</fullName>
    </recommendedName>
</protein>
<reference evidence="6 7" key="1">
    <citation type="journal article" date="2023" name="Insect Mol. Biol.">
        <title>Genome sequencing provides insights into the evolution of gene families encoding plant cell wall-degrading enzymes in longhorned beetles.</title>
        <authorList>
            <person name="Shin N.R."/>
            <person name="Okamura Y."/>
            <person name="Kirsch R."/>
            <person name="Pauchet Y."/>
        </authorList>
    </citation>
    <scope>NUCLEOTIDE SEQUENCE [LARGE SCALE GENOMIC DNA]</scope>
    <source>
        <strain evidence="6">EAD_L_NR</strain>
    </source>
</reference>
<dbReference type="GO" id="GO:0005615">
    <property type="term" value="C:extracellular space"/>
    <property type="evidence" value="ECO:0007669"/>
    <property type="project" value="TreeGrafter"/>
</dbReference>
<dbReference type="Gene3D" id="3.40.50.1820">
    <property type="entry name" value="alpha/beta hydrolase"/>
    <property type="match status" value="1"/>
</dbReference>
<dbReference type="PANTHER" id="PTHR11610">
    <property type="entry name" value="LIPASE"/>
    <property type="match status" value="1"/>
</dbReference>
<keyword evidence="7" id="KW-1185">Reference proteome</keyword>
<name>A0AAV8VVE9_9CUCU</name>
<keyword evidence="3" id="KW-0964">Secreted</keyword>
<evidence type="ECO:0000313" key="6">
    <source>
        <dbReference type="EMBL" id="KAJ8917666.1"/>
    </source>
</evidence>
<dbReference type="InterPro" id="IPR000734">
    <property type="entry name" value="TAG_lipase"/>
</dbReference>
<gene>
    <name evidence="6" type="ORF">NQ315_005113</name>
</gene>
<dbReference type="SUPFAM" id="SSF53474">
    <property type="entry name" value="alpha/beta-Hydrolases"/>
    <property type="match status" value="1"/>
</dbReference>
<dbReference type="InterPro" id="IPR029058">
    <property type="entry name" value="AB_hydrolase_fold"/>
</dbReference>
<evidence type="ECO:0000259" key="5">
    <source>
        <dbReference type="Pfam" id="PF00151"/>
    </source>
</evidence>
<comment type="similarity">
    <text evidence="2 4">Belongs to the AB hydrolase superfamily. Lipase family.</text>
</comment>
<dbReference type="InterPro" id="IPR013818">
    <property type="entry name" value="Lipase"/>
</dbReference>